<name>A0A8H7KFJ6_BIOOC</name>
<evidence type="ECO:0000256" key="20">
    <source>
        <dbReference type="ARBA" id="ARBA00023172"/>
    </source>
</evidence>
<dbReference type="EC" id="2.7.7.49" evidence="4"/>
<dbReference type="PANTHER" id="PTHR37984:SF5">
    <property type="entry name" value="PROTEIN NYNRIN-LIKE"/>
    <property type="match status" value="1"/>
</dbReference>
<dbReference type="CDD" id="cd01647">
    <property type="entry name" value="RT_LTR"/>
    <property type="match status" value="1"/>
</dbReference>
<keyword evidence="21" id="KW-0539">Nucleus</keyword>
<dbReference type="GO" id="GO:0003677">
    <property type="term" value="F:DNA binding"/>
    <property type="evidence" value="ECO:0007669"/>
    <property type="project" value="UniProtKB-KW"/>
</dbReference>
<dbReference type="InterPro" id="IPR036397">
    <property type="entry name" value="RNaseH_sf"/>
</dbReference>
<evidence type="ECO:0000256" key="21">
    <source>
        <dbReference type="ARBA" id="ARBA00023242"/>
    </source>
</evidence>
<keyword evidence="13" id="KW-0460">Magnesium</keyword>
<comment type="subcellular location">
    <subcellularLocation>
        <location evidence="2">Mitochondrion</location>
    </subcellularLocation>
    <subcellularLocation>
        <location evidence="1">Nucleus</location>
    </subcellularLocation>
</comment>
<dbReference type="InterPro" id="IPR041373">
    <property type="entry name" value="RT_RNaseH"/>
</dbReference>
<dbReference type="Gene3D" id="2.40.70.10">
    <property type="entry name" value="Acid Proteases"/>
    <property type="match status" value="1"/>
</dbReference>
<dbReference type="SUPFAM" id="SSF50630">
    <property type="entry name" value="Acid proteases"/>
    <property type="match status" value="1"/>
</dbReference>
<evidence type="ECO:0000256" key="3">
    <source>
        <dbReference type="ARBA" id="ARBA00011353"/>
    </source>
</evidence>
<evidence type="ECO:0000256" key="23">
    <source>
        <dbReference type="SAM" id="MobiDB-lite"/>
    </source>
</evidence>
<keyword evidence="22" id="KW-0175">Coiled coil</keyword>
<feature type="domain" description="Reverse transcriptase" evidence="25">
    <location>
        <begin position="831"/>
        <end position="1010"/>
    </location>
</feature>
<dbReference type="InterPro" id="IPR012337">
    <property type="entry name" value="RNaseH-like_sf"/>
</dbReference>
<dbReference type="EMBL" id="JADCTT010000009">
    <property type="protein sequence ID" value="KAF9747797.1"/>
    <property type="molecule type" value="Genomic_DNA"/>
</dbReference>
<feature type="domain" description="Integrase catalytic" evidence="26">
    <location>
        <begin position="1329"/>
        <end position="1494"/>
    </location>
</feature>
<feature type="region of interest" description="Disordered" evidence="23">
    <location>
        <begin position="578"/>
        <end position="598"/>
    </location>
</feature>
<dbReference type="GO" id="GO:0006338">
    <property type="term" value="P:chromatin remodeling"/>
    <property type="evidence" value="ECO:0007669"/>
    <property type="project" value="UniProtKB-ARBA"/>
</dbReference>
<dbReference type="Gene3D" id="3.30.70.270">
    <property type="match status" value="2"/>
</dbReference>
<evidence type="ECO:0000256" key="14">
    <source>
        <dbReference type="ARBA" id="ARBA00022884"/>
    </source>
</evidence>
<dbReference type="Pfam" id="PF17921">
    <property type="entry name" value="Integrase_H2C2"/>
    <property type="match status" value="1"/>
</dbReference>
<keyword evidence="16" id="KW-0695">RNA-directed DNA polymerase</keyword>
<evidence type="ECO:0000256" key="16">
    <source>
        <dbReference type="ARBA" id="ARBA00022918"/>
    </source>
</evidence>
<dbReference type="InterPro" id="IPR041588">
    <property type="entry name" value="Integrase_H2C2"/>
</dbReference>
<dbReference type="Gene3D" id="1.10.340.70">
    <property type="match status" value="1"/>
</dbReference>
<dbReference type="Proteomes" id="UP000616885">
    <property type="component" value="Unassembled WGS sequence"/>
</dbReference>
<dbReference type="InterPro" id="IPR045358">
    <property type="entry name" value="Ty3_capsid"/>
</dbReference>
<evidence type="ECO:0000259" key="25">
    <source>
        <dbReference type="PROSITE" id="PS50878"/>
    </source>
</evidence>
<dbReference type="InterPro" id="IPR043128">
    <property type="entry name" value="Rev_trsase/Diguanyl_cyclase"/>
</dbReference>
<dbReference type="GO" id="GO:0006508">
    <property type="term" value="P:proteolysis"/>
    <property type="evidence" value="ECO:0007669"/>
    <property type="project" value="UniProtKB-KW"/>
</dbReference>
<evidence type="ECO:0000313" key="27">
    <source>
        <dbReference type="EMBL" id="KAF9747797.1"/>
    </source>
</evidence>
<dbReference type="GO" id="GO:0003887">
    <property type="term" value="F:DNA-directed DNA polymerase activity"/>
    <property type="evidence" value="ECO:0007669"/>
    <property type="project" value="UniProtKB-KW"/>
</dbReference>
<dbReference type="SUPFAM" id="SSF53098">
    <property type="entry name" value="Ribonuclease H-like"/>
    <property type="match status" value="1"/>
</dbReference>
<evidence type="ECO:0000256" key="15">
    <source>
        <dbReference type="ARBA" id="ARBA00022908"/>
    </source>
</evidence>
<dbReference type="Pfam" id="PF24626">
    <property type="entry name" value="SH3_Tf2-1"/>
    <property type="match status" value="1"/>
</dbReference>
<accession>A0A8H7KFJ6</accession>
<dbReference type="InterPro" id="IPR023780">
    <property type="entry name" value="Chromo_domain"/>
</dbReference>
<keyword evidence="17" id="KW-0239">DNA-directed DNA polymerase</keyword>
<evidence type="ECO:0000256" key="13">
    <source>
        <dbReference type="ARBA" id="ARBA00022842"/>
    </source>
</evidence>
<evidence type="ECO:0000256" key="4">
    <source>
        <dbReference type="ARBA" id="ARBA00012493"/>
    </source>
</evidence>
<keyword evidence="15" id="KW-0229">DNA integration</keyword>
<dbReference type="PROSITE" id="PS50994">
    <property type="entry name" value="INTEGRASE"/>
    <property type="match status" value="1"/>
</dbReference>
<keyword evidence="12" id="KW-0378">Hydrolase</keyword>
<dbReference type="InterPro" id="IPR050951">
    <property type="entry name" value="Retrovirus_Pol_polyprotein"/>
</dbReference>
<dbReference type="PANTHER" id="PTHR37984">
    <property type="entry name" value="PROTEIN CBG26694"/>
    <property type="match status" value="1"/>
</dbReference>
<dbReference type="FunFam" id="3.30.70.270:FF:000063">
    <property type="entry name" value="Zinc knuckle domaincontaining protein"/>
    <property type="match status" value="1"/>
</dbReference>
<dbReference type="GO" id="GO:0004190">
    <property type="term" value="F:aspartic-type endopeptidase activity"/>
    <property type="evidence" value="ECO:0007669"/>
    <property type="project" value="UniProtKB-KW"/>
</dbReference>
<dbReference type="PROSITE" id="PS50878">
    <property type="entry name" value="RT_POL"/>
    <property type="match status" value="1"/>
</dbReference>
<evidence type="ECO:0000313" key="28">
    <source>
        <dbReference type="Proteomes" id="UP000616885"/>
    </source>
</evidence>
<dbReference type="GO" id="GO:0003964">
    <property type="term" value="F:RNA-directed DNA polymerase activity"/>
    <property type="evidence" value="ECO:0007669"/>
    <property type="project" value="UniProtKB-KW"/>
</dbReference>
<evidence type="ECO:0000256" key="5">
    <source>
        <dbReference type="ARBA" id="ARBA00022670"/>
    </source>
</evidence>
<feature type="coiled-coil region" evidence="22">
    <location>
        <begin position="18"/>
        <end position="45"/>
    </location>
</feature>
<evidence type="ECO:0000256" key="22">
    <source>
        <dbReference type="SAM" id="Coils"/>
    </source>
</evidence>
<dbReference type="CDD" id="cd09274">
    <property type="entry name" value="RNase_HI_RT_Ty3"/>
    <property type="match status" value="1"/>
</dbReference>
<evidence type="ECO:0000256" key="1">
    <source>
        <dbReference type="ARBA" id="ARBA00004123"/>
    </source>
</evidence>
<dbReference type="InterPro" id="IPR001584">
    <property type="entry name" value="Integrase_cat-core"/>
</dbReference>
<dbReference type="PROSITE" id="PS50013">
    <property type="entry name" value="CHROMO_2"/>
    <property type="match status" value="1"/>
</dbReference>
<dbReference type="SUPFAM" id="SSF56672">
    <property type="entry name" value="DNA/RNA polymerases"/>
    <property type="match status" value="1"/>
</dbReference>
<dbReference type="InterPro" id="IPR023779">
    <property type="entry name" value="Chromodomain_CS"/>
</dbReference>
<dbReference type="GO" id="GO:0006310">
    <property type="term" value="P:DNA recombination"/>
    <property type="evidence" value="ECO:0007669"/>
    <property type="project" value="UniProtKB-KW"/>
</dbReference>
<dbReference type="FunFam" id="3.30.420.10:FF:000032">
    <property type="entry name" value="Retrovirus-related Pol polyprotein from transposon 297-like Protein"/>
    <property type="match status" value="1"/>
</dbReference>
<dbReference type="SUPFAM" id="SSF54160">
    <property type="entry name" value="Chromo domain-like"/>
    <property type="match status" value="1"/>
</dbReference>
<evidence type="ECO:0000256" key="10">
    <source>
        <dbReference type="ARBA" id="ARBA00022750"/>
    </source>
</evidence>
<keyword evidence="6" id="KW-0808">Transferase</keyword>
<keyword evidence="11" id="KW-0255">Endonuclease</keyword>
<evidence type="ECO:0000256" key="8">
    <source>
        <dbReference type="ARBA" id="ARBA00022722"/>
    </source>
</evidence>
<evidence type="ECO:0000256" key="6">
    <source>
        <dbReference type="ARBA" id="ARBA00022679"/>
    </source>
</evidence>
<dbReference type="PROSITE" id="PS00598">
    <property type="entry name" value="CHROMO_1"/>
    <property type="match status" value="1"/>
</dbReference>
<keyword evidence="14" id="KW-0694">RNA-binding</keyword>
<evidence type="ECO:0000256" key="12">
    <source>
        <dbReference type="ARBA" id="ARBA00022801"/>
    </source>
</evidence>
<dbReference type="Pfam" id="PF19259">
    <property type="entry name" value="Ty3_capsid"/>
    <property type="match status" value="1"/>
</dbReference>
<dbReference type="GO" id="GO:0005634">
    <property type="term" value="C:nucleus"/>
    <property type="evidence" value="ECO:0007669"/>
    <property type="project" value="UniProtKB-SubCell"/>
</dbReference>
<keyword evidence="20" id="KW-0233">DNA recombination</keyword>
<evidence type="ECO:0000256" key="2">
    <source>
        <dbReference type="ARBA" id="ARBA00004173"/>
    </source>
</evidence>
<evidence type="ECO:0000256" key="9">
    <source>
        <dbReference type="ARBA" id="ARBA00022723"/>
    </source>
</evidence>
<evidence type="ECO:0000259" key="24">
    <source>
        <dbReference type="PROSITE" id="PS50013"/>
    </source>
</evidence>
<dbReference type="GO" id="GO:0015074">
    <property type="term" value="P:DNA integration"/>
    <property type="evidence" value="ECO:0007669"/>
    <property type="project" value="UniProtKB-KW"/>
</dbReference>
<evidence type="ECO:0000256" key="7">
    <source>
        <dbReference type="ARBA" id="ARBA00022695"/>
    </source>
</evidence>
<dbReference type="GO" id="GO:0046872">
    <property type="term" value="F:metal ion binding"/>
    <property type="evidence" value="ECO:0007669"/>
    <property type="project" value="UniProtKB-KW"/>
</dbReference>
<dbReference type="SMART" id="SM00298">
    <property type="entry name" value="CHROMO"/>
    <property type="match status" value="1"/>
</dbReference>
<dbReference type="CDD" id="cd00303">
    <property type="entry name" value="retropepsin_like"/>
    <property type="match status" value="1"/>
</dbReference>
<dbReference type="InterPro" id="IPR000477">
    <property type="entry name" value="RT_dom"/>
</dbReference>
<keyword evidence="5" id="KW-0645">Protease</keyword>
<dbReference type="InterPro" id="IPR043502">
    <property type="entry name" value="DNA/RNA_pol_sf"/>
</dbReference>
<reference evidence="27" key="1">
    <citation type="submission" date="2020-10" db="EMBL/GenBank/DDBJ databases">
        <title>High-Quality Genome Resource of Clonostachys rosea strain S41 by Oxford Nanopore Long-Read Sequencing.</title>
        <authorList>
            <person name="Wang H."/>
        </authorList>
    </citation>
    <scope>NUCLEOTIDE SEQUENCE</scope>
    <source>
        <strain evidence="27">S41</strain>
    </source>
</reference>
<sequence length="1784" mass="206949">MDEDNSDSSSSSNNDAEVELLREQILQLQEHLATMQQEMATATNLMGQQAAQNANLQAQAQAVANGREPGTLLKPPAPEIFNGTQAKLQGFVTQLRVHFNYFPVTLNTDERRVTYAHSQLKGSTLDWFEPVIREYLSGHGSQRTISIMTNFDYFVEVLHQTFGIQDKKRKAEHEINLLTQTGSASVFSTKYLQLLAKTGWDHEHAISHYFDRLKKEVQEELYKEDRPASIHDYITMAIRIDNRQYQWRTRKQRTNYHANTGKPRQQRTAVSGTHAGPMELGAVEKRKYYNCNEIGHISPQCPKPKRQKNWKPAKEGKKQLGATGKTETKTLGMVRKTAQETNPTTTVVPVFSRTPTAAFTKILEPGQHWDQSVSRERQQQISQIFRDLKRRYEQGEDILELGPLTRYKYVFCYANSLIPKTSEERERYVLARDEIEAEHNELHAYHQKKMQEQNPDTDSELVVYGKNTVDTIRHRGNRYDIPTCMKTAGTRDHPAESWMTCYDTWCQTHWKAKTKNNFFPCPNGRIPIKLEDIQTIRFTYRRYGMGPYAIFEEDLEEYPIECTYGELPEEELRRIREEGAPSPTSDGDSSDSGELGITSTDEKEWGAAYEELTAPTQTNEVEEWTKKFRQYLPKGVTQPNTLEELLSYVPINANWHKQLKERVNQAKNDLNHQRTLGAIEAGSSIHILTEIEIEGNRLTAFVDCGAQENYISPAVINRLRLPWRKKKETYAVANVEGSKFEYNNGIVDSETDHLTTKIQGKKFDVTYDLVPLGGHDVILGLPWLRDANPLIDCQWDHEISIIEEGEPAFHKLYNLTEPQLQTLREYIDDILAKGYIRLSTSSAGYPVMFVPKKNGKLRLVVDYRQLNKITRKDRTPLPLITELRDRLWGKQWFTALDLKGAYNLIRIKEGDEWKTAFRTKFGLYEYLVMPFGLTNAPATFQRMINQVLREYLDIFMVIYLDDILIFSDDLETHKEHVHKVLKKLEDTKLLVEPEKSHFHVQEVNFLGHTIRPNEIRMEQGKIAAVKDWETPKTVKEVQAFLGFANYYRRFIKDYGKIAAPLHNITKKGIEFQWDDKQQEAFNKIKNRILSEPVLRMFDPTREDDKGVLHPVAFFSKKLHGAELNYPIYNKEFMAIMRAFEEFEHYCLGTIHKVKVYTDHKNIQYFATTQQLNGRQIRYAEYLSQFDYEIIHRKGSENGRADALSRKPEYEQTVPKTNGQLLTMNNKGHLVQKALGATLKETAHIKVQIDTIPSLEKLQQEARMALIKEIHEHPLSGHQGVKKTLDRIKRHHDYPGLRKEVQTVVSECDTCARIKSARHKPYGELKPVSVPERPWQSVSFDHIVKLPKSKEPMTGVEYDSILVVIDRLTKYGHFIPYKEASSAEDLAYQFLRHVVSHHGLPDEIISDRGTTFASKFWQSLMAQMGTKHKLSTAYHPQSNGQTERLNQTLEQYLQAYINYEQDNWVQLLPTAQIAYNSSVQESTQLSPMYTNYSYEPEFQNRPELDGPDAPAAILTKETLHSLHAEMKTELEFIQKRMKKYYDKTRLKGPILKEGDKVYLLRKNITTTRPSDKLDYKKLGPFKILKKKSDTNYELSLPDTMHIHPIFHISLLEKAPENAPDQDHPIEVYEEEYEPEKILKKEVRNGQTFYLIKWKGYDENDNTWEPVKHLKKCQHLIRQFHRKKKDHTGGLDLECKFGFPNSHSLQLLPTTFFLRFLPLLLFQLFHIVQPLLQHLHTLLTKLFLHLAQPGNSRKGLIYLTLPLEEQILCTTLLILQTRQLSVDLLN</sequence>
<evidence type="ECO:0000256" key="19">
    <source>
        <dbReference type="ARBA" id="ARBA00023128"/>
    </source>
</evidence>
<dbReference type="InterPro" id="IPR016197">
    <property type="entry name" value="Chromo-like_dom_sf"/>
</dbReference>
<dbReference type="CDD" id="cd00024">
    <property type="entry name" value="CD_CSD"/>
    <property type="match status" value="1"/>
</dbReference>
<dbReference type="Pfam" id="PF00385">
    <property type="entry name" value="Chromo"/>
    <property type="match status" value="1"/>
</dbReference>
<dbReference type="InterPro" id="IPR056924">
    <property type="entry name" value="SH3_Tf2-1"/>
</dbReference>
<dbReference type="Gene3D" id="3.30.420.10">
    <property type="entry name" value="Ribonuclease H-like superfamily/Ribonuclease H"/>
    <property type="match status" value="1"/>
</dbReference>
<keyword evidence="18" id="KW-0238">DNA-binding</keyword>
<dbReference type="Pfam" id="PF13975">
    <property type="entry name" value="gag-asp_proteas"/>
    <property type="match status" value="1"/>
</dbReference>
<dbReference type="GO" id="GO:0005739">
    <property type="term" value="C:mitochondrion"/>
    <property type="evidence" value="ECO:0007669"/>
    <property type="project" value="UniProtKB-SubCell"/>
</dbReference>
<evidence type="ECO:0000256" key="18">
    <source>
        <dbReference type="ARBA" id="ARBA00023125"/>
    </source>
</evidence>
<comment type="caution">
    <text evidence="27">The sequence shown here is derived from an EMBL/GenBank/DDBJ whole genome shotgun (WGS) entry which is preliminary data.</text>
</comment>
<organism evidence="27 28">
    <name type="scientific">Bionectria ochroleuca</name>
    <name type="common">Gliocladium roseum</name>
    <dbReference type="NCBI Taxonomy" id="29856"/>
    <lineage>
        <taxon>Eukaryota</taxon>
        <taxon>Fungi</taxon>
        <taxon>Dikarya</taxon>
        <taxon>Ascomycota</taxon>
        <taxon>Pezizomycotina</taxon>
        <taxon>Sordariomycetes</taxon>
        <taxon>Hypocreomycetidae</taxon>
        <taxon>Hypocreales</taxon>
        <taxon>Bionectriaceae</taxon>
        <taxon>Clonostachys</taxon>
    </lineage>
</organism>
<feature type="region of interest" description="Disordered" evidence="23">
    <location>
        <begin position="299"/>
        <end position="319"/>
    </location>
</feature>
<dbReference type="Pfam" id="PF17917">
    <property type="entry name" value="RT_RNaseH"/>
    <property type="match status" value="1"/>
</dbReference>
<keyword evidence="8" id="KW-0540">Nuclease</keyword>
<evidence type="ECO:0000259" key="26">
    <source>
        <dbReference type="PROSITE" id="PS50994"/>
    </source>
</evidence>
<comment type="subunit">
    <text evidence="3">Component of the NuA4 histone acetyltransferase complex.</text>
</comment>
<gene>
    <name evidence="27" type="ORF">IM811_017302</name>
</gene>
<dbReference type="Pfam" id="PF00078">
    <property type="entry name" value="RVT_1"/>
    <property type="match status" value="1"/>
</dbReference>
<dbReference type="Gene3D" id="3.10.10.10">
    <property type="entry name" value="HIV Type 1 Reverse Transcriptase, subunit A, domain 1"/>
    <property type="match status" value="1"/>
</dbReference>
<proteinExistence type="predicted"/>
<evidence type="ECO:0000256" key="11">
    <source>
        <dbReference type="ARBA" id="ARBA00022759"/>
    </source>
</evidence>
<dbReference type="GO" id="GO:0003723">
    <property type="term" value="F:RNA binding"/>
    <property type="evidence" value="ECO:0007669"/>
    <property type="project" value="UniProtKB-KW"/>
</dbReference>
<keyword evidence="7" id="KW-0548">Nucleotidyltransferase</keyword>
<keyword evidence="19" id="KW-0496">Mitochondrion</keyword>
<feature type="domain" description="Chromo" evidence="24">
    <location>
        <begin position="1631"/>
        <end position="1690"/>
    </location>
</feature>
<dbReference type="Gene3D" id="2.40.50.40">
    <property type="match status" value="1"/>
</dbReference>
<dbReference type="GO" id="GO:0004519">
    <property type="term" value="F:endonuclease activity"/>
    <property type="evidence" value="ECO:0007669"/>
    <property type="project" value="UniProtKB-KW"/>
</dbReference>
<keyword evidence="9" id="KW-0479">Metal-binding</keyword>
<evidence type="ECO:0000256" key="17">
    <source>
        <dbReference type="ARBA" id="ARBA00022932"/>
    </source>
</evidence>
<dbReference type="InterPro" id="IPR000953">
    <property type="entry name" value="Chromo/chromo_shadow_dom"/>
</dbReference>
<protein>
    <recommendedName>
        <fullName evidence="4">RNA-directed DNA polymerase</fullName>
        <ecNumber evidence="4">2.7.7.49</ecNumber>
    </recommendedName>
</protein>
<dbReference type="InterPro" id="IPR021109">
    <property type="entry name" value="Peptidase_aspartic_dom_sf"/>
</dbReference>
<keyword evidence="10" id="KW-0064">Aspartyl protease</keyword>